<protein>
    <submittedName>
        <fullName evidence="1">Uncharacterized protein</fullName>
    </submittedName>
</protein>
<evidence type="ECO:0000313" key="1">
    <source>
        <dbReference type="EMBL" id="RKF22336.1"/>
    </source>
</evidence>
<proteinExistence type="predicted"/>
<accession>A0A420ENY0</accession>
<comment type="caution">
    <text evidence="1">The sequence shown here is derived from an EMBL/GenBank/DDBJ whole genome shotgun (WGS) entry which is preliminary data.</text>
</comment>
<reference evidence="1 2" key="1">
    <citation type="submission" date="2018-09" db="EMBL/GenBank/DDBJ databases">
        <title>Altererythrobacter spongiae sp. nov., isolated from a marine sponge.</title>
        <authorList>
            <person name="Zhuang L."/>
            <person name="Luo L."/>
        </authorList>
    </citation>
    <scope>NUCLEOTIDE SEQUENCE [LARGE SCALE GENOMIC DNA]</scope>
    <source>
        <strain evidence="1 2">HN-Y73</strain>
    </source>
</reference>
<keyword evidence="2" id="KW-1185">Reference proteome</keyword>
<dbReference type="Proteomes" id="UP000284395">
    <property type="component" value="Unassembled WGS sequence"/>
</dbReference>
<sequence length="69" mass="7929">MASKRCIGFAIPEGHNIRFSAWSPQIGRYACLKWKMDRSARSRAIWIFRRNCGIDRSIRCELSISGIIA</sequence>
<dbReference type="AlphaFoldDB" id="A0A420ENY0"/>
<gene>
    <name evidence="1" type="ORF">D6851_03605</name>
</gene>
<name>A0A420ENY0_9SPHN</name>
<dbReference type="EMBL" id="RAPF01000002">
    <property type="protein sequence ID" value="RKF22336.1"/>
    <property type="molecule type" value="Genomic_DNA"/>
</dbReference>
<organism evidence="1 2">
    <name type="scientific">Altericroceibacterium spongiae</name>
    <dbReference type="NCBI Taxonomy" id="2320269"/>
    <lineage>
        <taxon>Bacteria</taxon>
        <taxon>Pseudomonadati</taxon>
        <taxon>Pseudomonadota</taxon>
        <taxon>Alphaproteobacteria</taxon>
        <taxon>Sphingomonadales</taxon>
        <taxon>Erythrobacteraceae</taxon>
        <taxon>Altericroceibacterium</taxon>
    </lineage>
</organism>
<evidence type="ECO:0000313" key="2">
    <source>
        <dbReference type="Proteomes" id="UP000284395"/>
    </source>
</evidence>